<evidence type="ECO:0000259" key="1">
    <source>
        <dbReference type="PROSITE" id="PS51782"/>
    </source>
</evidence>
<dbReference type="AlphaFoldDB" id="A0A4P6UX89"/>
<dbReference type="EMBL" id="CP036528">
    <property type="protein sequence ID" value="QBK26748.1"/>
    <property type="molecule type" value="Genomic_DNA"/>
</dbReference>
<dbReference type="PANTHER" id="PTHR34700:SF4">
    <property type="entry name" value="PHAGE-LIKE ELEMENT PBSX PROTEIN XKDP"/>
    <property type="match status" value="1"/>
</dbReference>
<evidence type="ECO:0000313" key="3">
    <source>
        <dbReference type="Proteomes" id="UP000291151"/>
    </source>
</evidence>
<gene>
    <name evidence="2" type="ORF">DKZ56_13355</name>
</gene>
<dbReference type="PROSITE" id="PS51782">
    <property type="entry name" value="LYSM"/>
    <property type="match status" value="1"/>
</dbReference>
<dbReference type="Pfam" id="PF01476">
    <property type="entry name" value="LysM"/>
    <property type="match status" value="1"/>
</dbReference>
<dbReference type="SUPFAM" id="SSF54106">
    <property type="entry name" value="LysM domain"/>
    <property type="match status" value="1"/>
</dbReference>
<reference evidence="2 3" key="1">
    <citation type="submission" date="2019-02" db="EMBL/GenBank/DDBJ databases">
        <title>Ureibacillus thermophilus.</title>
        <authorList>
            <person name="Sunny J.S."/>
            <person name="Natarajan A."/>
            <person name="Saleena L.M."/>
        </authorList>
    </citation>
    <scope>NUCLEOTIDE SEQUENCE [LARGE SCALE GENOMIC DNA]</scope>
    <source>
        <strain evidence="2 3">LM102</strain>
    </source>
</reference>
<accession>A0A4P6UX89</accession>
<feature type="domain" description="LysM" evidence="1">
    <location>
        <begin position="171"/>
        <end position="218"/>
    </location>
</feature>
<dbReference type="SMART" id="SM00257">
    <property type="entry name" value="LysM"/>
    <property type="match status" value="1"/>
</dbReference>
<proteinExistence type="predicted"/>
<dbReference type="Gene3D" id="3.10.350.10">
    <property type="entry name" value="LysM domain"/>
    <property type="match status" value="1"/>
</dbReference>
<protein>
    <submittedName>
        <fullName evidence="2">LysM peptidoglycan-binding domain-containing protein</fullName>
    </submittedName>
</protein>
<dbReference type="InterPro" id="IPR018392">
    <property type="entry name" value="LysM"/>
</dbReference>
<dbReference type="RefSeq" id="WP_208650433.1">
    <property type="nucleotide sequence ID" value="NZ_CP036528.1"/>
</dbReference>
<name>A0A4P6UX89_9BACL</name>
<dbReference type="PANTHER" id="PTHR34700">
    <property type="entry name" value="POTASSIUM BINDING PROTEIN KBP"/>
    <property type="match status" value="1"/>
</dbReference>
<dbReference type="InterPro" id="IPR036779">
    <property type="entry name" value="LysM_dom_sf"/>
</dbReference>
<keyword evidence="3" id="KW-1185">Reference proteome</keyword>
<dbReference type="Proteomes" id="UP000291151">
    <property type="component" value="Chromosome"/>
</dbReference>
<dbReference type="InterPro" id="IPR052196">
    <property type="entry name" value="Bact_Kbp"/>
</dbReference>
<dbReference type="KEGG" id="uth:DKZ56_13355"/>
<dbReference type="CDD" id="cd00118">
    <property type="entry name" value="LysM"/>
    <property type="match status" value="1"/>
</dbReference>
<organism evidence="2 3">
    <name type="scientific">Ureibacillus thermophilus</name>
    <dbReference type="NCBI Taxonomy" id="367743"/>
    <lineage>
        <taxon>Bacteria</taxon>
        <taxon>Bacillati</taxon>
        <taxon>Bacillota</taxon>
        <taxon>Bacilli</taxon>
        <taxon>Bacillales</taxon>
        <taxon>Caryophanaceae</taxon>
        <taxon>Ureibacillus</taxon>
    </lineage>
</organism>
<sequence>MYNFFLDGVQFPVAPKELTLKINNKNETLTLIDDGEVNLLKKAGLTEIEFEILLPNVKYPFAVYPNGYQPASYYLNKLEQLKINQKPFVFIVNRMKPNGTFLFDTNMLVSLEDYEIQEDAENGFDVIVPIRLKQYRPWGTKVLKAQSAPQTQVKSVKIEKQRDTSTKTIPKTYTVKSGDTLWAIAKKELGDGSKYTELAKLNNIKNPNLIYPGQVLKLG</sequence>
<evidence type="ECO:0000313" key="2">
    <source>
        <dbReference type="EMBL" id="QBK26748.1"/>
    </source>
</evidence>